<feature type="compositionally biased region" description="Basic residues" evidence="7">
    <location>
        <begin position="118"/>
        <end position="150"/>
    </location>
</feature>
<evidence type="ECO:0000256" key="3">
    <source>
        <dbReference type="ARBA" id="ARBA00023015"/>
    </source>
</evidence>
<dbReference type="SUPFAM" id="SSF57701">
    <property type="entry name" value="Zn2/Cys6 DNA-binding domain"/>
    <property type="match status" value="1"/>
</dbReference>
<dbReference type="GeneID" id="25982097"/>
<dbReference type="InterPro" id="IPR051430">
    <property type="entry name" value="Fungal_TF_Env_Response"/>
</dbReference>
<dbReference type="HOGENOM" id="CLU_007091_3_0_1"/>
<dbReference type="OrthoDB" id="4337792at2759"/>
<keyword evidence="4" id="KW-0238">DNA-binding</keyword>
<feature type="compositionally biased region" description="Low complexity" evidence="7">
    <location>
        <begin position="728"/>
        <end position="740"/>
    </location>
</feature>
<dbReference type="CDD" id="cd12148">
    <property type="entry name" value="fungal_TF_MHR"/>
    <property type="match status" value="1"/>
</dbReference>
<dbReference type="Pfam" id="PF00172">
    <property type="entry name" value="Zn_clus"/>
    <property type="match status" value="1"/>
</dbReference>
<feature type="region of interest" description="Disordered" evidence="7">
    <location>
        <begin position="108"/>
        <end position="154"/>
    </location>
</feature>
<evidence type="ECO:0000256" key="7">
    <source>
        <dbReference type="SAM" id="MobiDB-lite"/>
    </source>
</evidence>
<dbReference type="RefSeq" id="XP_014173514.1">
    <property type="nucleotide sequence ID" value="XM_014318039.1"/>
</dbReference>
<keyword evidence="5" id="KW-0804">Transcription</keyword>
<dbReference type="InterPro" id="IPR001138">
    <property type="entry name" value="Zn2Cys6_DnaBD"/>
</dbReference>
<dbReference type="SMART" id="SM00066">
    <property type="entry name" value="GAL4"/>
    <property type="match status" value="1"/>
</dbReference>
<feature type="region of interest" description="Disordered" evidence="7">
    <location>
        <begin position="917"/>
        <end position="938"/>
    </location>
</feature>
<organism evidence="10">
    <name type="scientific">Grosmannia clavigera (strain kw1407 / UAMH 11150)</name>
    <name type="common">Blue stain fungus</name>
    <name type="synonym">Graphiocladiella clavigera</name>
    <dbReference type="NCBI Taxonomy" id="655863"/>
    <lineage>
        <taxon>Eukaryota</taxon>
        <taxon>Fungi</taxon>
        <taxon>Dikarya</taxon>
        <taxon>Ascomycota</taxon>
        <taxon>Pezizomycotina</taxon>
        <taxon>Sordariomycetes</taxon>
        <taxon>Sordariomycetidae</taxon>
        <taxon>Ophiostomatales</taxon>
        <taxon>Ophiostomataceae</taxon>
        <taxon>Leptographium</taxon>
    </lineage>
</organism>
<feature type="compositionally biased region" description="Pro residues" evidence="7">
    <location>
        <begin position="209"/>
        <end position="218"/>
    </location>
</feature>
<dbReference type="GO" id="GO:0005634">
    <property type="term" value="C:nucleus"/>
    <property type="evidence" value="ECO:0007669"/>
    <property type="project" value="TreeGrafter"/>
</dbReference>
<evidence type="ECO:0000256" key="4">
    <source>
        <dbReference type="ARBA" id="ARBA00023125"/>
    </source>
</evidence>
<evidence type="ECO:0000256" key="1">
    <source>
        <dbReference type="ARBA" id="ARBA00022723"/>
    </source>
</evidence>
<dbReference type="Gene3D" id="4.10.240.10">
    <property type="entry name" value="Zn(2)-C6 fungal-type DNA-binding domain"/>
    <property type="match status" value="1"/>
</dbReference>
<accession>F0XCC3</accession>
<feature type="compositionally biased region" description="Low complexity" evidence="7">
    <location>
        <begin position="219"/>
        <end position="231"/>
    </location>
</feature>
<dbReference type="CDD" id="cd00067">
    <property type="entry name" value="GAL4"/>
    <property type="match status" value="1"/>
</dbReference>
<sequence length="1011" mass="110370">MEQGMPLKRKRRRRTLACEECRRRKVRCDRELPCTNCVQAYKPEHCFYQPDPMAARSPPPRQTEHEQQPQQPQQQQQPHQQQPSAGLHGLAALSGVAAGVMAGTLESEWPASPSPARYHGHSHGNHHGYSHSHGHNHGHGHHSRHDHHRYLSPSRGLLPGFSSVSGSESEVSALKDQVRRLESRLASVLAGQDLPPRPPSAQTTRTAPILPPLSPRPPRAAGSTPAHTPTPSSTPLPLPLPVLPPPTQLLTNGYRLGGPLDQTLDGTGEKQYHRDKTQYISRGHWMNGALLTLMKPLFEQVMRKPETRNGLEKCKSLGRTIKANRTPSLLQTLDVGRHVPARQLADELVSCYFRTFESVYRILHIPTFMQAYQRYWEKPSAASTVFIVQMQLCMAIGVCFYDDTCSLRHLAAQWIYEAQVWQMAPAQSEKARMTVAGLQTMCLLHLARETSSVGADLLWVSAGSLIRSAMYLGLHRDPSCIPKIPRFLAEIRRRLWVTVLELSLQSSFSSGGPPLVDLDDFDSLPPANFFDDQLAEKNCTSGSVPESGPASTVGALPPPYPPATFTDTSIQIALFRSFPTRLAVAHNVNDFRNPGSYDETLRLNSELRSGCQSLSATMQSFCTASGTGKMRPSTFHLRLVEHLTQRCFLSLNQAFLAASQNDPKYYFSRKVSVDTALKLFQGCGSCQTTSTGAKSLVPDRGTTPPPSSHWSAIMTSNSNGDSGGGGASVSSVSTSPGLSSRGLRNHGFPFSSGIDMADEPTDFHRLCVTASGAFRSVPVQCFATLSMELMWQLEEEHSARLSLGIVGGRGTFSASSLAAELDPSASTFLAMPGVMAQSVLLESVEQAVLFTEKRVTAGETNVKGILFLCAVLSQAQALMRGADKEEMEQTVVADCDARLKHCVEQLRVVAARHTVGSGASKDDAPTSPSFGPEPAVGGGMFDSQGMNDLSVLTDANMPIGGDGWAWEDLVSRDSKFGHCARTLTNKEVQMQNQDFTFKFNTGSVDPFFPVI</sequence>
<keyword evidence="2" id="KW-0862">Zinc</keyword>
<dbReference type="InterPro" id="IPR036864">
    <property type="entry name" value="Zn2-C6_fun-type_DNA-bd_sf"/>
</dbReference>
<dbReference type="PANTHER" id="PTHR31944:SF131">
    <property type="entry name" value="HEME-RESPONSIVE ZINC FINGER TRANSCRIPTION FACTOR HAP1"/>
    <property type="match status" value="1"/>
</dbReference>
<dbReference type="Pfam" id="PF04082">
    <property type="entry name" value="Fungal_trans"/>
    <property type="match status" value="1"/>
</dbReference>
<protein>
    <submittedName>
        <fullName evidence="9">C6 zinc finger domain containing protein</fullName>
    </submittedName>
</protein>
<dbReference type="InterPro" id="IPR007219">
    <property type="entry name" value="XnlR_reg_dom"/>
</dbReference>
<keyword evidence="6" id="KW-0539">Nucleus</keyword>
<feature type="compositionally biased region" description="Low complexity" evidence="7">
    <location>
        <begin position="68"/>
        <end position="85"/>
    </location>
</feature>
<dbReference type="GO" id="GO:0006351">
    <property type="term" value="P:DNA-templated transcription"/>
    <property type="evidence" value="ECO:0007669"/>
    <property type="project" value="InterPro"/>
</dbReference>
<dbReference type="eggNOG" id="ENOG502SMMJ">
    <property type="taxonomic scope" value="Eukaryota"/>
</dbReference>
<gene>
    <name evidence="9" type="ORF">CMQ_960</name>
</gene>
<evidence type="ECO:0000256" key="2">
    <source>
        <dbReference type="ARBA" id="ARBA00022833"/>
    </source>
</evidence>
<feature type="region of interest" description="Disordered" evidence="7">
    <location>
        <begin position="48"/>
        <end position="85"/>
    </location>
</feature>
<proteinExistence type="predicted"/>
<evidence type="ECO:0000259" key="8">
    <source>
        <dbReference type="PROSITE" id="PS50048"/>
    </source>
</evidence>
<dbReference type="PROSITE" id="PS00463">
    <property type="entry name" value="ZN2_CY6_FUNGAL_1"/>
    <property type="match status" value="1"/>
</dbReference>
<feature type="region of interest" description="Disordered" evidence="7">
    <location>
        <begin position="189"/>
        <end position="238"/>
    </location>
</feature>
<dbReference type="GO" id="GO:0001228">
    <property type="term" value="F:DNA-binding transcription activator activity, RNA polymerase II-specific"/>
    <property type="evidence" value="ECO:0007669"/>
    <property type="project" value="TreeGrafter"/>
</dbReference>
<dbReference type="AlphaFoldDB" id="F0XCC3"/>
<evidence type="ECO:0000256" key="6">
    <source>
        <dbReference type="ARBA" id="ARBA00023242"/>
    </source>
</evidence>
<dbReference type="GO" id="GO:0000978">
    <property type="term" value="F:RNA polymerase II cis-regulatory region sequence-specific DNA binding"/>
    <property type="evidence" value="ECO:0007669"/>
    <property type="project" value="TreeGrafter"/>
</dbReference>
<feature type="region of interest" description="Disordered" evidence="7">
    <location>
        <begin position="690"/>
        <end position="740"/>
    </location>
</feature>
<dbReference type="SMART" id="SM00906">
    <property type="entry name" value="Fungal_trans"/>
    <property type="match status" value="1"/>
</dbReference>
<evidence type="ECO:0000256" key="5">
    <source>
        <dbReference type="ARBA" id="ARBA00023163"/>
    </source>
</evidence>
<name>F0XCC3_GROCL</name>
<reference evidence="9 10" key="1">
    <citation type="journal article" date="2011" name="Proc. Natl. Acad. Sci. U.S.A.">
        <title>Genome and transcriptome analyses of the mountain pine beetle-fungal symbiont Grosmannia clavigera, a lodgepole pine pathogen.</title>
        <authorList>
            <person name="DiGuistini S."/>
            <person name="Wang Y."/>
            <person name="Liao N.Y."/>
            <person name="Taylor G."/>
            <person name="Tanguay P."/>
            <person name="Feau N."/>
            <person name="Henrissat B."/>
            <person name="Chan S.K."/>
            <person name="Hesse-Orce U."/>
            <person name="Alamouti S.M."/>
            <person name="Tsui C.K.M."/>
            <person name="Docking R.T."/>
            <person name="Levasseur A."/>
            <person name="Haridas S."/>
            <person name="Robertson G."/>
            <person name="Birol I."/>
            <person name="Holt R.A."/>
            <person name="Marra M.A."/>
            <person name="Hamelin R.C."/>
            <person name="Hirst M."/>
            <person name="Jones S.J.M."/>
            <person name="Bohlmann J."/>
            <person name="Breuil C."/>
        </authorList>
    </citation>
    <scope>NUCLEOTIDE SEQUENCE [LARGE SCALE GENOMIC DNA]</scope>
    <source>
        <strain evidence="10">kw1407 / UAMH 11150</strain>
    </source>
</reference>
<evidence type="ECO:0000313" key="9">
    <source>
        <dbReference type="EMBL" id="EFX04032.1"/>
    </source>
</evidence>
<dbReference type="PANTHER" id="PTHR31944">
    <property type="entry name" value="HEME-RESPONSIVE ZINC FINGER TRANSCRIPTION FACTOR HAP1"/>
    <property type="match status" value="1"/>
</dbReference>
<dbReference type="InParanoid" id="F0XCC3"/>
<dbReference type="GO" id="GO:0008270">
    <property type="term" value="F:zinc ion binding"/>
    <property type="evidence" value="ECO:0007669"/>
    <property type="project" value="InterPro"/>
</dbReference>
<dbReference type="Proteomes" id="UP000007796">
    <property type="component" value="Unassembled WGS sequence"/>
</dbReference>
<feature type="domain" description="Zn(2)-C6 fungal-type" evidence="8">
    <location>
        <begin position="17"/>
        <end position="48"/>
    </location>
</feature>
<evidence type="ECO:0000313" key="10">
    <source>
        <dbReference type="Proteomes" id="UP000007796"/>
    </source>
</evidence>
<keyword evidence="3" id="KW-0805">Transcription regulation</keyword>
<keyword evidence="10" id="KW-1185">Reference proteome</keyword>
<keyword evidence="1" id="KW-0479">Metal-binding</keyword>
<dbReference type="EMBL" id="GL629765">
    <property type="protein sequence ID" value="EFX04032.1"/>
    <property type="molecule type" value="Genomic_DNA"/>
</dbReference>
<dbReference type="PROSITE" id="PS50048">
    <property type="entry name" value="ZN2_CY6_FUNGAL_2"/>
    <property type="match status" value="1"/>
</dbReference>